<organism evidence="2 3">
    <name type="scientific">Aliidiomarina minuta</name>
    <dbReference type="NCBI Taxonomy" id="880057"/>
    <lineage>
        <taxon>Bacteria</taxon>
        <taxon>Pseudomonadati</taxon>
        <taxon>Pseudomonadota</taxon>
        <taxon>Gammaproteobacteria</taxon>
        <taxon>Alteromonadales</taxon>
        <taxon>Idiomarinaceae</taxon>
        <taxon>Aliidiomarina</taxon>
    </lineage>
</organism>
<dbReference type="OrthoDB" id="8685152at2"/>
<feature type="transmembrane region" description="Helical" evidence="1">
    <location>
        <begin position="83"/>
        <end position="100"/>
    </location>
</feature>
<evidence type="ECO:0000256" key="1">
    <source>
        <dbReference type="SAM" id="Phobius"/>
    </source>
</evidence>
<keyword evidence="1" id="KW-0472">Membrane</keyword>
<keyword evidence="1" id="KW-0812">Transmembrane</keyword>
<accession>A0A432W6R1</accession>
<dbReference type="RefSeq" id="WP_126802539.1">
    <property type="nucleotide sequence ID" value="NZ_PIPL01000001.1"/>
</dbReference>
<sequence>MAIVSCPQCSQKISDKAAVCEHCGFVLEGQDQAQLARLRSRTKADKINKLTSQSMLAMLLFMLGIAGTFYFRDESSPDPGWQVQVSMLVMVVGFIWYLINRARIILVKKRL</sequence>
<keyword evidence="3" id="KW-1185">Reference proteome</keyword>
<keyword evidence="1" id="KW-1133">Transmembrane helix</keyword>
<evidence type="ECO:0000313" key="3">
    <source>
        <dbReference type="Proteomes" id="UP000288293"/>
    </source>
</evidence>
<dbReference type="AlphaFoldDB" id="A0A432W6R1"/>
<dbReference type="Proteomes" id="UP000288293">
    <property type="component" value="Unassembled WGS sequence"/>
</dbReference>
<comment type="caution">
    <text evidence="2">The sequence shown here is derived from an EMBL/GenBank/DDBJ whole genome shotgun (WGS) entry which is preliminary data.</text>
</comment>
<evidence type="ECO:0000313" key="2">
    <source>
        <dbReference type="EMBL" id="RUO25722.1"/>
    </source>
</evidence>
<reference evidence="2 3" key="1">
    <citation type="journal article" date="2011" name="Front. Microbiol.">
        <title>Genomic signatures of strain selection and enhancement in Bacillus atrophaeus var. globigii, a historical biowarfare simulant.</title>
        <authorList>
            <person name="Gibbons H.S."/>
            <person name="Broomall S.M."/>
            <person name="McNew L.A."/>
            <person name="Daligault H."/>
            <person name="Chapman C."/>
            <person name="Bruce D."/>
            <person name="Karavis M."/>
            <person name="Krepps M."/>
            <person name="McGregor P.A."/>
            <person name="Hong C."/>
            <person name="Park K.H."/>
            <person name="Akmal A."/>
            <person name="Feldman A."/>
            <person name="Lin J.S."/>
            <person name="Chang W.E."/>
            <person name="Higgs B.W."/>
            <person name="Demirev P."/>
            <person name="Lindquist J."/>
            <person name="Liem A."/>
            <person name="Fochler E."/>
            <person name="Read T.D."/>
            <person name="Tapia R."/>
            <person name="Johnson S."/>
            <person name="Bishop-Lilly K.A."/>
            <person name="Detter C."/>
            <person name="Han C."/>
            <person name="Sozhamannan S."/>
            <person name="Rosenzweig C.N."/>
            <person name="Skowronski E.W."/>
        </authorList>
    </citation>
    <scope>NUCLEOTIDE SEQUENCE [LARGE SCALE GENOMIC DNA]</scope>
    <source>
        <strain evidence="2 3">MLST1</strain>
    </source>
</reference>
<name>A0A432W6R1_9GAMM</name>
<evidence type="ECO:0008006" key="4">
    <source>
        <dbReference type="Google" id="ProtNLM"/>
    </source>
</evidence>
<dbReference type="EMBL" id="PIPL01000001">
    <property type="protein sequence ID" value="RUO25722.1"/>
    <property type="molecule type" value="Genomic_DNA"/>
</dbReference>
<feature type="transmembrane region" description="Helical" evidence="1">
    <location>
        <begin position="50"/>
        <end position="71"/>
    </location>
</feature>
<gene>
    <name evidence="2" type="ORF">CWE09_03045</name>
</gene>
<proteinExistence type="predicted"/>
<protein>
    <recommendedName>
        <fullName evidence="4">Zinc ribbon domain-containing protein</fullName>
    </recommendedName>
</protein>